<dbReference type="InterPro" id="IPR022742">
    <property type="entry name" value="Hydrolase_4"/>
</dbReference>
<dbReference type="RefSeq" id="WP_150066144.1">
    <property type="nucleotide sequence ID" value="NZ_JBEPDJ010000002.1"/>
</dbReference>
<dbReference type="OrthoDB" id="9806902at2"/>
<evidence type="ECO:0000259" key="5">
    <source>
        <dbReference type="Pfam" id="PF12146"/>
    </source>
</evidence>
<reference evidence="6 7" key="1">
    <citation type="submission" date="2019-09" db="EMBL/GenBank/DDBJ databases">
        <title>Draft genome sequence of the thermophilic Saccharopolyspora hirsuta VKM Ac-666T.</title>
        <authorList>
            <person name="Lobastova T.G."/>
            <person name="Fokina V."/>
            <person name="Bragin E.Y."/>
            <person name="Shtratnikova V.Y."/>
            <person name="Starodumova I.P."/>
            <person name="Tarlachkov S.V."/>
            <person name="Donova M.V."/>
        </authorList>
    </citation>
    <scope>NUCLEOTIDE SEQUENCE [LARGE SCALE GENOMIC DNA]</scope>
    <source>
        <strain evidence="6 7">VKM Ac-666</strain>
    </source>
</reference>
<evidence type="ECO:0000256" key="4">
    <source>
        <dbReference type="ARBA" id="ARBA00071261"/>
    </source>
</evidence>
<dbReference type="PRINTS" id="PR00111">
    <property type="entry name" value="ABHYDROLASE"/>
</dbReference>
<dbReference type="SMR" id="A0A5M7C3V3"/>
<organism evidence="6 7">
    <name type="scientific">Saccharopolyspora hirsuta</name>
    <dbReference type="NCBI Taxonomy" id="1837"/>
    <lineage>
        <taxon>Bacteria</taxon>
        <taxon>Bacillati</taxon>
        <taxon>Actinomycetota</taxon>
        <taxon>Actinomycetes</taxon>
        <taxon>Pseudonocardiales</taxon>
        <taxon>Pseudonocardiaceae</taxon>
        <taxon>Saccharopolyspora</taxon>
    </lineage>
</organism>
<dbReference type="GO" id="GO:0047372">
    <property type="term" value="F:monoacylglycerol lipase activity"/>
    <property type="evidence" value="ECO:0007669"/>
    <property type="project" value="UniProtKB-EC"/>
</dbReference>
<dbReference type="FunFam" id="3.40.50.1820:FF:000117">
    <property type="entry name" value="Monoglyceride lipase, putative"/>
    <property type="match status" value="1"/>
</dbReference>
<dbReference type="PANTHER" id="PTHR11614">
    <property type="entry name" value="PHOSPHOLIPASE-RELATED"/>
    <property type="match status" value="1"/>
</dbReference>
<dbReference type="EC" id="3.1.1.23" evidence="3"/>
<accession>A0A5M7C3V3</accession>
<dbReference type="InterPro" id="IPR051044">
    <property type="entry name" value="MAG_DAG_Lipase"/>
</dbReference>
<dbReference type="EMBL" id="VWPH01000004">
    <property type="protein sequence ID" value="KAA5834948.1"/>
    <property type="molecule type" value="Genomic_DNA"/>
</dbReference>
<protein>
    <recommendedName>
        <fullName evidence="4">Monoacylglycerol lipase</fullName>
        <ecNumber evidence="3">3.1.1.23</ecNumber>
    </recommendedName>
</protein>
<dbReference type="AlphaFoldDB" id="A0A5M7C3V3"/>
<comment type="similarity">
    <text evidence="2">Belongs to the AB hydrolase superfamily.</text>
</comment>
<dbReference type="Pfam" id="PF12146">
    <property type="entry name" value="Hydrolase_4"/>
    <property type="match status" value="1"/>
</dbReference>
<evidence type="ECO:0000256" key="3">
    <source>
        <dbReference type="ARBA" id="ARBA00013254"/>
    </source>
</evidence>
<dbReference type="InterPro" id="IPR029058">
    <property type="entry name" value="AB_hydrolase_fold"/>
</dbReference>
<evidence type="ECO:0000313" key="7">
    <source>
        <dbReference type="Proteomes" id="UP000323946"/>
    </source>
</evidence>
<dbReference type="Proteomes" id="UP000323946">
    <property type="component" value="Unassembled WGS sequence"/>
</dbReference>
<keyword evidence="7" id="KW-1185">Reference proteome</keyword>
<evidence type="ECO:0000313" key="6">
    <source>
        <dbReference type="EMBL" id="KAA5834948.1"/>
    </source>
</evidence>
<evidence type="ECO:0000256" key="1">
    <source>
        <dbReference type="ARBA" id="ARBA00001613"/>
    </source>
</evidence>
<sequence length="285" mass="30692">MTKPHDDALPKASHSEGTLPSGQYWQSWTVERPAGVVVLVHGVHEHSGRYRHVAERFNAAGYAVYALDHPGHGRSPGARGNIGSMAAAVAGVDLLVRLAAQRHDGVPLFVHGHSMGGLISLQYLTGTPLDRIAGAVISAPALDAGPVSAPERVLAPLLSKLLPDLGVRTIDANTISRDPEVVRAFRADPLNHSGKMRARTAVEIMRTAEAMPQRLPSLTMPLFVLHGGADRLMPPTASELVRDRAGSADLTLRIHEGLHHESHNEPEQDQVLDEIVDWLDAHRTA</sequence>
<name>A0A5M7C3V3_SACHI</name>
<gene>
    <name evidence="6" type="ORF">F1721_09030</name>
</gene>
<evidence type="ECO:0000256" key="2">
    <source>
        <dbReference type="ARBA" id="ARBA00008645"/>
    </source>
</evidence>
<dbReference type="Gene3D" id="3.40.50.1820">
    <property type="entry name" value="alpha/beta hydrolase"/>
    <property type="match status" value="1"/>
</dbReference>
<dbReference type="SUPFAM" id="SSF53474">
    <property type="entry name" value="alpha/beta-Hydrolases"/>
    <property type="match status" value="1"/>
</dbReference>
<comment type="caution">
    <text evidence="6">The sequence shown here is derived from an EMBL/GenBank/DDBJ whole genome shotgun (WGS) entry which is preliminary data.</text>
</comment>
<dbReference type="InterPro" id="IPR000073">
    <property type="entry name" value="AB_hydrolase_1"/>
</dbReference>
<proteinExistence type="inferred from homology"/>
<comment type="catalytic activity">
    <reaction evidence="1">
        <text>Hydrolyzes glycerol monoesters of long-chain fatty acids.</text>
        <dbReference type="EC" id="3.1.1.23"/>
    </reaction>
</comment>
<feature type="domain" description="Serine aminopeptidase S33" evidence="5">
    <location>
        <begin position="32"/>
        <end position="267"/>
    </location>
</feature>